<dbReference type="RefSeq" id="WP_147867603.1">
    <property type="nucleotide sequence ID" value="NZ_CP036264.1"/>
</dbReference>
<dbReference type="Proteomes" id="UP000321353">
    <property type="component" value="Chromosome"/>
</dbReference>
<dbReference type="AlphaFoldDB" id="A0A5B9MES1"/>
<name>A0A5B9MES1_9BACT</name>
<proteinExistence type="predicted"/>
<organism evidence="1 2">
    <name type="scientific">Stieleria maiorica</name>
    <dbReference type="NCBI Taxonomy" id="2795974"/>
    <lineage>
        <taxon>Bacteria</taxon>
        <taxon>Pseudomonadati</taxon>
        <taxon>Planctomycetota</taxon>
        <taxon>Planctomycetia</taxon>
        <taxon>Pirellulales</taxon>
        <taxon>Pirellulaceae</taxon>
        <taxon>Stieleria</taxon>
    </lineage>
</organism>
<protein>
    <submittedName>
        <fullName evidence="1">Uncharacterized protein</fullName>
    </submittedName>
</protein>
<reference evidence="1 2" key="1">
    <citation type="submission" date="2019-02" db="EMBL/GenBank/DDBJ databases">
        <title>Planctomycetal bacteria perform biofilm scaping via a novel small molecule.</title>
        <authorList>
            <person name="Jeske O."/>
            <person name="Boedeker C."/>
            <person name="Wiegand S."/>
            <person name="Breitling P."/>
            <person name="Kallscheuer N."/>
            <person name="Jogler M."/>
            <person name="Rohde M."/>
            <person name="Petersen J."/>
            <person name="Medema M.H."/>
            <person name="Surup F."/>
            <person name="Jogler C."/>
        </authorList>
    </citation>
    <scope>NUCLEOTIDE SEQUENCE [LARGE SCALE GENOMIC DNA]</scope>
    <source>
        <strain evidence="1 2">Mal15</strain>
    </source>
</reference>
<sequence>MSKRRFGKFWLILGVLLLAVIGLLATQLRRVDHVSEASATTTFELEIPFNRFKQIMVRKNATRAIVAHGGMELVSQSIQGLNVDMSKEDRPILNALRGRSKTELDATRMLTVRFTNPDIDAQELTLRQQADIDSDRMHVETKSVAEQGEIKDYQTTLTAEPAEGDATRVTLQTAMKIQVDVAKLFVSVADTRVNASAESAVNQQKAALTEFVLQHADQAIVLPDLFGGGDKAE</sequence>
<evidence type="ECO:0000313" key="1">
    <source>
        <dbReference type="EMBL" id="QEF98025.1"/>
    </source>
</evidence>
<accession>A0A5B9MES1</accession>
<gene>
    <name evidence="1" type="ORF">Mal15_20720</name>
</gene>
<keyword evidence="2" id="KW-1185">Reference proteome</keyword>
<dbReference type="EMBL" id="CP036264">
    <property type="protein sequence ID" value="QEF98025.1"/>
    <property type="molecule type" value="Genomic_DNA"/>
</dbReference>
<evidence type="ECO:0000313" key="2">
    <source>
        <dbReference type="Proteomes" id="UP000321353"/>
    </source>
</evidence>
<dbReference type="KEGG" id="smam:Mal15_20720"/>